<evidence type="ECO:0000313" key="5">
    <source>
        <dbReference type="Proteomes" id="UP000050929"/>
    </source>
</evidence>
<dbReference type="PANTHER" id="PTHR43479:SF11">
    <property type="entry name" value="ACREF_ENVCD OPERON REPRESSOR-RELATED"/>
    <property type="match status" value="1"/>
</dbReference>
<keyword evidence="1 2" id="KW-0238">DNA-binding</keyword>
<gene>
    <name evidence="4" type="ORF">FC72_GL001797</name>
</gene>
<reference evidence="4 5" key="1">
    <citation type="journal article" date="2015" name="Genome Announc.">
        <title>Expanding the biotechnology potential of lactobacilli through comparative genomics of 213 strains and associated genera.</title>
        <authorList>
            <person name="Sun Z."/>
            <person name="Harris H.M."/>
            <person name="McCann A."/>
            <person name="Guo C."/>
            <person name="Argimon S."/>
            <person name="Zhang W."/>
            <person name="Yang X."/>
            <person name="Jeffery I.B."/>
            <person name="Cooney J.C."/>
            <person name="Kagawa T.F."/>
            <person name="Liu W."/>
            <person name="Song Y."/>
            <person name="Salvetti E."/>
            <person name="Wrobel A."/>
            <person name="Rasinkangas P."/>
            <person name="Parkhill J."/>
            <person name="Rea M.C."/>
            <person name="O'Sullivan O."/>
            <person name="Ritari J."/>
            <person name="Douillard F.P."/>
            <person name="Paul Ross R."/>
            <person name="Yang R."/>
            <person name="Briner A.E."/>
            <person name="Felis G.E."/>
            <person name="de Vos W.M."/>
            <person name="Barrangou R."/>
            <person name="Klaenhammer T.R."/>
            <person name="Caufield P.W."/>
            <person name="Cui Y."/>
            <person name="Zhang H."/>
            <person name="O'Toole P.W."/>
        </authorList>
    </citation>
    <scope>NUCLEOTIDE SEQUENCE [LARGE SCALE GENOMIC DNA]</scope>
    <source>
        <strain evidence="4 5">DSM 20183</strain>
    </source>
</reference>
<dbReference type="SUPFAM" id="SSF46689">
    <property type="entry name" value="Homeodomain-like"/>
    <property type="match status" value="1"/>
</dbReference>
<dbReference type="STRING" id="1423811.FC72_GL001797"/>
<name>A0A0R1J7X7_9LACO</name>
<proteinExistence type="predicted"/>
<dbReference type="AlphaFoldDB" id="A0A0R1J7X7"/>
<protein>
    <submittedName>
        <fullName evidence="4">Transcription regulator</fullName>
    </submittedName>
</protein>
<dbReference type="InterPro" id="IPR009057">
    <property type="entry name" value="Homeodomain-like_sf"/>
</dbReference>
<feature type="DNA-binding region" description="H-T-H motif" evidence="2">
    <location>
        <begin position="31"/>
        <end position="50"/>
    </location>
</feature>
<dbReference type="GO" id="GO:0003677">
    <property type="term" value="F:DNA binding"/>
    <property type="evidence" value="ECO:0007669"/>
    <property type="project" value="UniProtKB-UniRule"/>
</dbReference>
<dbReference type="InterPro" id="IPR001647">
    <property type="entry name" value="HTH_TetR"/>
</dbReference>
<organism evidence="4 5">
    <name type="scientific">Companilactobacillus tucceti DSM 20183</name>
    <dbReference type="NCBI Taxonomy" id="1423811"/>
    <lineage>
        <taxon>Bacteria</taxon>
        <taxon>Bacillati</taxon>
        <taxon>Bacillota</taxon>
        <taxon>Bacilli</taxon>
        <taxon>Lactobacillales</taxon>
        <taxon>Lactobacillaceae</taxon>
        <taxon>Companilactobacillus</taxon>
    </lineage>
</organism>
<evidence type="ECO:0000256" key="1">
    <source>
        <dbReference type="ARBA" id="ARBA00023125"/>
    </source>
</evidence>
<evidence type="ECO:0000259" key="3">
    <source>
        <dbReference type="PROSITE" id="PS50977"/>
    </source>
</evidence>
<keyword evidence="5" id="KW-1185">Reference proteome</keyword>
<dbReference type="EMBL" id="AZDG01000006">
    <property type="protein sequence ID" value="KRK64947.1"/>
    <property type="molecule type" value="Genomic_DNA"/>
</dbReference>
<comment type="caution">
    <text evidence="4">The sequence shown here is derived from an EMBL/GenBank/DDBJ whole genome shotgun (WGS) entry which is preliminary data.</text>
</comment>
<dbReference type="OrthoDB" id="9810250at2"/>
<dbReference type="InterPro" id="IPR050624">
    <property type="entry name" value="HTH-type_Tx_Regulator"/>
</dbReference>
<dbReference type="RefSeq" id="WP_057765019.1">
    <property type="nucleotide sequence ID" value="NZ_AZDG01000006.1"/>
</dbReference>
<dbReference type="Proteomes" id="UP000050929">
    <property type="component" value="Unassembled WGS sequence"/>
</dbReference>
<dbReference type="Gene3D" id="1.10.357.10">
    <property type="entry name" value="Tetracycline Repressor, domain 2"/>
    <property type="match status" value="1"/>
</dbReference>
<dbReference type="PATRIC" id="fig|1423811.3.peg.1836"/>
<accession>A0A0R1J7X7</accession>
<evidence type="ECO:0000256" key="2">
    <source>
        <dbReference type="PROSITE-ProRule" id="PRU00335"/>
    </source>
</evidence>
<sequence length="188" mass="22318">MKIDKRVQRTKQSLKKSFRDLSKVHKYRDITVKELTDNANINRKTFYLHYDSIDDFVNTFADDMANQLLEIIVVKPLYNTLKHPDDLFDGIVDYFEQSREFYSFVITSDEYSFLSRRVERLVCEGFADALKDSFNITQIDAYISASFMIRNTLMLFRLYEKGQVQLTKDEFKDRLIRLNQSGLKTFLN</sequence>
<feature type="domain" description="HTH tetR-type" evidence="3">
    <location>
        <begin position="8"/>
        <end position="68"/>
    </location>
</feature>
<dbReference type="PANTHER" id="PTHR43479">
    <property type="entry name" value="ACREF/ENVCD OPERON REPRESSOR-RELATED"/>
    <property type="match status" value="1"/>
</dbReference>
<dbReference type="PROSITE" id="PS50977">
    <property type="entry name" value="HTH_TETR_2"/>
    <property type="match status" value="1"/>
</dbReference>
<evidence type="ECO:0000313" key="4">
    <source>
        <dbReference type="EMBL" id="KRK64947.1"/>
    </source>
</evidence>